<gene>
    <name evidence="3" type="primary">107363421</name>
</gene>
<dbReference type="AlphaFoldDB" id="T1JQB4"/>
<proteinExistence type="predicted"/>
<feature type="signal peptide" evidence="1">
    <location>
        <begin position="1"/>
        <end position="17"/>
    </location>
</feature>
<name>T1JQB4_TETUR</name>
<dbReference type="Gene3D" id="2.60.40.770">
    <property type="match status" value="1"/>
</dbReference>
<dbReference type="InterPro" id="IPR003172">
    <property type="entry name" value="ML_dom"/>
</dbReference>
<dbReference type="KEGG" id="tut:107363421"/>
<feature type="chain" id="PRO_5004590718" description="MD-2-related lipid-recognition domain-containing protein" evidence="1">
    <location>
        <begin position="18"/>
        <end position="155"/>
    </location>
</feature>
<organism evidence="3 4">
    <name type="scientific">Tetranychus urticae</name>
    <name type="common">Two-spotted spider mite</name>
    <dbReference type="NCBI Taxonomy" id="32264"/>
    <lineage>
        <taxon>Eukaryota</taxon>
        <taxon>Metazoa</taxon>
        <taxon>Ecdysozoa</taxon>
        <taxon>Arthropoda</taxon>
        <taxon>Chelicerata</taxon>
        <taxon>Arachnida</taxon>
        <taxon>Acari</taxon>
        <taxon>Acariformes</taxon>
        <taxon>Trombidiformes</taxon>
        <taxon>Prostigmata</taxon>
        <taxon>Eleutherengona</taxon>
        <taxon>Raphignathae</taxon>
        <taxon>Tetranychoidea</taxon>
        <taxon>Tetranychidae</taxon>
        <taxon>Tetranychus</taxon>
    </lineage>
</organism>
<reference evidence="4" key="1">
    <citation type="submission" date="2011-08" db="EMBL/GenBank/DDBJ databases">
        <authorList>
            <person name="Rombauts S."/>
        </authorList>
    </citation>
    <scope>NUCLEOTIDE SEQUENCE</scope>
    <source>
        <strain evidence="4">London</strain>
    </source>
</reference>
<dbReference type="SMART" id="SM00737">
    <property type="entry name" value="ML"/>
    <property type="match status" value="1"/>
</dbReference>
<keyword evidence="1" id="KW-0732">Signal</keyword>
<accession>T1JQB4</accession>
<dbReference type="Proteomes" id="UP000015104">
    <property type="component" value="Unassembled WGS sequence"/>
</dbReference>
<keyword evidence="4" id="KW-1185">Reference proteome</keyword>
<dbReference type="EMBL" id="CAEY01000437">
    <property type="status" value="NOT_ANNOTATED_CDS"/>
    <property type="molecule type" value="Genomic_DNA"/>
</dbReference>
<dbReference type="OrthoDB" id="6491179at2759"/>
<evidence type="ECO:0000259" key="2">
    <source>
        <dbReference type="SMART" id="SM00737"/>
    </source>
</evidence>
<dbReference type="SUPFAM" id="SSF81296">
    <property type="entry name" value="E set domains"/>
    <property type="match status" value="1"/>
</dbReference>
<evidence type="ECO:0000313" key="4">
    <source>
        <dbReference type="Proteomes" id="UP000015104"/>
    </source>
</evidence>
<dbReference type="OMA" id="DSLACIE"/>
<protein>
    <recommendedName>
        <fullName evidence="2">MD-2-related lipid-recognition domain-containing protein</fullName>
    </recommendedName>
</protein>
<reference evidence="3" key="2">
    <citation type="submission" date="2015-06" db="UniProtKB">
        <authorList>
            <consortium name="EnsemblMetazoa"/>
        </authorList>
    </citation>
    <scope>IDENTIFICATION</scope>
</reference>
<feature type="domain" description="MD-2-related lipid-recognition" evidence="2">
    <location>
        <begin position="22"/>
        <end position="148"/>
    </location>
</feature>
<evidence type="ECO:0000256" key="1">
    <source>
        <dbReference type="SAM" id="SignalP"/>
    </source>
</evidence>
<dbReference type="HOGENOM" id="CLU_109192_1_3_1"/>
<dbReference type="Pfam" id="PF02221">
    <property type="entry name" value="E1_DerP2_DerF2"/>
    <property type="match status" value="1"/>
</dbReference>
<evidence type="ECO:0000313" key="3">
    <source>
        <dbReference type="EnsemblMetazoa" id="tetur01g02610.1"/>
    </source>
</evidence>
<dbReference type="EnsemblMetazoa" id="tetur01g02610.1">
    <property type="protein sequence ID" value="tetur01g02610.1"/>
    <property type="gene ID" value="tetur01g02610"/>
</dbReference>
<dbReference type="InterPro" id="IPR014756">
    <property type="entry name" value="Ig_E-set"/>
</dbReference>
<sequence>MIRTIFALCFVFAVASARITPVCQCSDSNSVGAITNFNIEPCDSDRCVFKPNTKVTITGELITNSTAENPIMFVEVESGRMFIEYPSLSENACKYIACPLKADAPNPFKIELVTLDWLPPMDTIMQLSIIESKWSNDDDSLACIEIEIDIDIIAA</sequence>